<comment type="caution">
    <text evidence="1">The sequence shown here is derived from an EMBL/GenBank/DDBJ whole genome shotgun (WGS) entry which is preliminary data.</text>
</comment>
<proteinExistence type="predicted"/>
<accession>A0A0F9SP13</accession>
<reference evidence="1" key="1">
    <citation type="journal article" date="2015" name="Nature">
        <title>Complex archaea that bridge the gap between prokaryotes and eukaryotes.</title>
        <authorList>
            <person name="Spang A."/>
            <person name="Saw J.H."/>
            <person name="Jorgensen S.L."/>
            <person name="Zaremba-Niedzwiedzka K."/>
            <person name="Martijn J."/>
            <person name="Lind A.E."/>
            <person name="van Eijk R."/>
            <person name="Schleper C."/>
            <person name="Guy L."/>
            <person name="Ettema T.J."/>
        </authorList>
    </citation>
    <scope>NUCLEOTIDE SEQUENCE</scope>
</reference>
<dbReference type="AlphaFoldDB" id="A0A0F9SP13"/>
<gene>
    <name evidence="1" type="ORF">LCGC14_0828670</name>
</gene>
<protein>
    <submittedName>
        <fullName evidence="1">Uncharacterized protein</fullName>
    </submittedName>
</protein>
<name>A0A0F9SP13_9ZZZZ</name>
<dbReference type="EMBL" id="LAZR01002367">
    <property type="protein sequence ID" value="KKN30973.1"/>
    <property type="molecule type" value="Genomic_DNA"/>
</dbReference>
<evidence type="ECO:0000313" key="1">
    <source>
        <dbReference type="EMBL" id="KKN30973.1"/>
    </source>
</evidence>
<organism evidence="1">
    <name type="scientific">marine sediment metagenome</name>
    <dbReference type="NCBI Taxonomy" id="412755"/>
    <lineage>
        <taxon>unclassified sequences</taxon>
        <taxon>metagenomes</taxon>
        <taxon>ecological metagenomes</taxon>
    </lineage>
</organism>
<sequence>MPLKLKLKKIPVKPMPKEMKVGIEDSPSIFPPSFHIDEKQMPEIKKWDVGEKYRLVVDIEMKSKNETQLDKINGQFDLTAYKYIPKKSVLDMNDKEFEEEEGKRMEEMSRS</sequence>